<evidence type="ECO:0000256" key="1">
    <source>
        <dbReference type="ARBA" id="ARBA00022741"/>
    </source>
</evidence>
<comment type="function">
    <text evidence="3">Nucleotide-binding protein.</text>
</comment>
<dbReference type="HAMAP" id="MF_00632">
    <property type="entry name" value="UPF0234"/>
    <property type="match status" value="1"/>
</dbReference>
<dbReference type="Gene3D" id="3.30.70.860">
    <property type="match status" value="1"/>
</dbReference>
<accession>A0ABP7ICB9</accession>
<name>A0ABP7ICB9_9ACTN</name>
<evidence type="ECO:0000313" key="5">
    <source>
        <dbReference type="Proteomes" id="UP001501821"/>
    </source>
</evidence>
<dbReference type="PANTHER" id="PTHR30476:SF0">
    <property type="entry name" value="UPF0234 PROTEIN YAJQ"/>
    <property type="match status" value="1"/>
</dbReference>
<dbReference type="CDD" id="cd11740">
    <property type="entry name" value="YajQ_like"/>
    <property type="match status" value="1"/>
</dbReference>
<dbReference type="EMBL" id="BAABAH010000004">
    <property type="protein sequence ID" value="GAA3814851.1"/>
    <property type="molecule type" value="Genomic_DNA"/>
</dbReference>
<dbReference type="InterPro" id="IPR036183">
    <property type="entry name" value="YajQ-like_sf"/>
</dbReference>
<sequence length="166" mass="18372">MVAMADSSFDIVSKIDRQEVDNALGQAAREVATRFDFKGTGAKIEWKGEHAIEIEASADDRASAVLSVFQDKLIKRNQSLKILDASEPRQSGQVSKISINLKEGITSEDAKKISKLIRDEGPKGVKAQVQGDELRVSSKKRDDLQTVIALVKAQDYDFAVQFTNYR</sequence>
<dbReference type="InterPro" id="IPR007551">
    <property type="entry name" value="YajQ/Smlt4090-like"/>
</dbReference>
<keyword evidence="1 3" id="KW-0547">Nucleotide-binding</keyword>
<keyword evidence="5" id="KW-1185">Reference proteome</keyword>
<dbReference type="InterPro" id="IPR035571">
    <property type="entry name" value="UPF0234-like_C"/>
</dbReference>
<evidence type="ECO:0000256" key="2">
    <source>
        <dbReference type="ARBA" id="ARBA00093450"/>
    </source>
</evidence>
<dbReference type="Proteomes" id="UP001501821">
    <property type="component" value="Unassembled WGS sequence"/>
</dbReference>
<evidence type="ECO:0000313" key="4">
    <source>
        <dbReference type="EMBL" id="GAA3814851.1"/>
    </source>
</evidence>
<gene>
    <name evidence="4" type="ORF">GCM10022242_16220</name>
</gene>
<evidence type="ECO:0000256" key="3">
    <source>
        <dbReference type="HAMAP-Rule" id="MF_00632"/>
    </source>
</evidence>
<reference evidence="5" key="1">
    <citation type="journal article" date="2019" name="Int. J. Syst. Evol. Microbiol.">
        <title>The Global Catalogue of Microorganisms (GCM) 10K type strain sequencing project: providing services to taxonomists for standard genome sequencing and annotation.</title>
        <authorList>
            <consortium name="The Broad Institute Genomics Platform"/>
            <consortium name="The Broad Institute Genome Sequencing Center for Infectious Disease"/>
            <person name="Wu L."/>
            <person name="Ma J."/>
        </authorList>
    </citation>
    <scope>NUCLEOTIDE SEQUENCE [LARGE SCALE GENOMIC DNA]</scope>
    <source>
        <strain evidence="5">JCM 16953</strain>
    </source>
</reference>
<comment type="similarity">
    <text evidence="2 3">Belongs to the YajQ family.</text>
</comment>
<proteinExistence type="inferred from homology"/>
<protein>
    <recommendedName>
        <fullName evidence="3">Nucleotide-binding protein GCM10022242_16220</fullName>
    </recommendedName>
</protein>
<dbReference type="SUPFAM" id="SSF89963">
    <property type="entry name" value="YajQ-like"/>
    <property type="match status" value="2"/>
</dbReference>
<dbReference type="PANTHER" id="PTHR30476">
    <property type="entry name" value="UPF0234 PROTEIN YAJQ"/>
    <property type="match status" value="1"/>
</dbReference>
<dbReference type="NCBIfam" id="NF003819">
    <property type="entry name" value="PRK05412.1"/>
    <property type="match status" value="1"/>
</dbReference>
<dbReference type="Gene3D" id="3.30.70.990">
    <property type="entry name" value="YajQ-like, domain 2"/>
    <property type="match status" value="1"/>
</dbReference>
<dbReference type="Pfam" id="PF04461">
    <property type="entry name" value="YajQ"/>
    <property type="match status" value="1"/>
</dbReference>
<comment type="caution">
    <text evidence="4">The sequence shown here is derived from an EMBL/GenBank/DDBJ whole genome shotgun (WGS) entry which is preliminary data.</text>
</comment>
<organism evidence="4 5">
    <name type="scientific">Nocardioides panacisoli</name>
    <dbReference type="NCBI Taxonomy" id="627624"/>
    <lineage>
        <taxon>Bacteria</taxon>
        <taxon>Bacillati</taxon>
        <taxon>Actinomycetota</taxon>
        <taxon>Actinomycetes</taxon>
        <taxon>Propionibacteriales</taxon>
        <taxon>Nocardioidaceae</taxon>
        <taxon>Nocardioides</taxon>
    </lineage>
</organism>
<dbReference type="InterPro" id="IPR035570">
    <property type="entry name" value="UPF0234_N"/>
</dbReference>